<evidence type="ECO:0000313" key="3">
    <source>
        <dbReference type="EMBL" id="QDS76752.1"/>
    </source>
</evidence>
<feature type="compositionally biased region" description="Basic and acidic residues" evidence="1">
    <location>
        <begin position="287"/>
        <end position="302"/>
    </location>
</feature>
<dbReference type="EMBL" id="CP042200">
    <property type="protein sequence ID" value="QDS76752.1"/>
    <property type="molecule type" value="Genomic_DNA"/>
</dbReference>
<feature type="domain" description="Mso1 N-terminal" evidence="2">
    <location>
        <begin position="48"/>
        <end position="86"/>
    </location>
</feature>
<feature type="region of interest" description="Disordered" evidence="1">
    <location>
        <begin position="80"/>
        <end position="372"/>
    </location>
</feature>
<accession>A0A517LM89</accession>
<gene>
    <name evidence="3" type="ORF">FKW77_001556</name>
</gene>
<feature type="compositionally biased region" description="Polar residues" evidence="1">
    <location>
        <begin position="155"/>
        <end position="164"/>
    </location>
</feature>
<dbReference type="OrthoDB" id="2683368at2759"/>
<evidence type="ECO:0000313" key="4">
    <source>
        <dbReference type="Proteomes" id="UP000316270"/>
    </source>
</evidence>
<sequence length="372" mass="39597">MLSSRFLSRNESSQGTPQQQYDQHQGASASSSFFASILTSTTSKYNNLRRQLISSEADGDTEDDSHISRVLRAYYTEKEQRLPEWLPPDPKAPAATTPVQFVSSNRPQGQQGQQQQVTGGRWGRGGLSDLWDSGNKNAQPKEAESLRQARPGMRNASSDPNAPQSGGGRFAQQHPQQQRQSPAPEPQARPLPSQRAGSYQAQQPPSSTGGFQSRFGAGEPSPPTSAGSGGTAQERLKQRLWGAGRSNSPTNSMTSSTSSNTQQGAGRNPYADQGSSGGRNPYIDQAQPDRGRFDGGGGRDRFGGSGSQDRQQSGGSSRPIVSANSPWAGNGDDYSGGGGYDRQAPQGLPDGPRPARQGQGQGLPSGPRPRRF</sequence>
<evidence type="ECO:0000259" key="2">
    <source>
        <dbReference type="Pfam" id="PF14475"/>
    </source>
</evidence>
<keyword evidence="4" id="KW-1185">Reference proteome</keyword>
<name>A0A517LM89_9PEZI</name>
<feature type="compositionally biased region" description="Low complexity" evidence="1">
    <location>
        <begin position="246"/>
        <end position="261"/>
    </location>
</feature>
<dbReference type="Pfam" id="PF14475">
    <property type="entry name" value="Mso1_Sec1_bdg"/>
    <property type="match status" value="1"/>
</dbReference>
<dbReference type="InterPro" id="IPR028095">
    <property type="entry name" value="Mso1_N_dom"/>
</dbReference>
<feature type="compositionally biased region" description="Polar residues" evidence="1">
    <location>
        <begin position="195"/>
        <end position="211"/>
    </location>
</feature>
<proteinExistence type="predicted"/>
<reference evidence="3 4" key="1">
    <citation type="submission" date="2019-07" db="EMBL/GenBank/DDBJ databases">
        <title>Finished genome of Venturia effusa.</title>
        <authorList>
            <person name="Young C.A."/>
            <person name="Cox M.P."/>
            <person name="Ganley A.R.D."/>
            <person name="David W.J."/>
        </authorList>
    </citation>
    <scope>NUCLEOTIDE SEQUENCE [LARGE SCALE GENOMIC DNA]</scope>
    <source>
        <strain evidence="4">albino</strain>
    </source>
</reference>
<feature type="compositionally biased region" description="Low complexity" evidence="1">
    <location>
        <begin position="307"/>
        <end position="318"/>
    </location>
</feature>
<feature type="compositionally biased region" description="Low complexity" evidence="1">
    <location>
        <begin position="108"/>
        <end position="119"/>
    </location>
</feature>
<dbReference type="Proteomes" id="UP000316270">
    <property type="component" value="Chromosome 16"/>
</dbReference>
<evidence type="ECO:0000256" key="1">
    <source>
        <dbReference type="SAM" id="MobiDB-lite"/>
    </source>
</evidence>
<organism evidence="3 4">
    <name type="scientific">Venturia effusa</name>
    <dbReference type="NCBI Taxonomy" id="50376"/>
    <lineage>
        <taxon>Eukaryota</taxon>
        <taxon>Fungi</taxon>
        <taxon>Dikarya</taxon>
        <taxon>Ascomycota</taxon>
        <taxon>Pezizomycotina</taxon>
        <taxon>Dothideomycetes</taxon>
        <taxon>Pleosporomycetidae</taxon>
        <taxon>Venturiales</taxon>
        <taxon>Venturiaceae</taxon>
        <taxon>Venturia</taxon>
    </lineage>
</organism>
<feature type="compositionally biased region" description="Polar residues" evidence="1">
    <location>
        <begin position="1"/>
        <end position="26"/>
    </location>
</feature>
<feature type="region of interest" description="Disordered" evidence="1">
    <location>
        <begin position="1"/>
        <end position="28"/>
    </location>
</feature>
<dbReference type="AlphaFoldDB" id="A0A517LM89"/>
<protein>
    <recommendedName>
        <fullName evidence="2">Mso1 N-terminal domain-containing protein</fullName>
    </recommendedName>
</protein>